<keyword evidence="3" id="KW-1185">Reference proteome</keyword>
<reference evidence="2 3" key="1">
    <citation type="submission" date="2019-08" db="EMBL/GenBank/DDBJ databases">
        <title>Amphibian skin-associated Pigmentiphaga: genome sequence and occurrence across geography and hosts.</title>
        <authorList>
            <person name="Bletz M.C."/>
            <person name="Bunk B."/>
            <person name="Sproeer C."/>
            <person name="Biwer P."/>
            <person name="Reiter S."/>
            <person name="Rabemananjara F.C.E."/>
            <person name="Schulz S."/>
            <person name="Overmann J."/>
            <person name="Vences M."/>
        </authorList>
    </citation>
    <scope>NUCLEOTIDE SEQUENCE [LARGE SCALE GENOMIC DNA]</scope>
    <source>
        <strain evidence="2 3">Mada1488</strain>
    </source>
</reference>
<proteinExistence type="predicted"/>
<dbReference type="EMBL" id="CP043046">
    <property type="protein sequence ID" value="QEI07561.1"/>
    <property type="molecule type" value="Genomic_DNA"/>
</dbReference>
<feature type="transmembrane region" description="Helical" evidence="1">
    <location>
        <begin position="115"/>
        <end position="135"/>
    </location>
</feature>
<dbReference type="Pfam" id="PF11804">
    <property type="entry name" value="DUF3325"/>
    <property type="match status" value="1"/>
</dbReference>
<evidence type="ECO:0000313" key="3">
    <source>
        <dbReference type="Proteomes" id="UP000325161"/>
    </source>
</evidence>
<dbReference type="AlphaFoldDB" id="A0A5C0B434"/>
<dbReference type="RefSeq" id="WP_148816608.1">
    <property type="nucleotide sequence ID" value="NZ_CP043046.1"/>
</dbReference>
<gene>
    <name evidence="2" type="ORF">FXN63_18260</name>
</gene>
<evidence type="ECO:0000313" key="2">
    <source>
        <dbReference type="EMBL" id="QEI07561.1"/>
    </source>
</evidence>
<dbReference type="KEGG" id="pacr:FXN63_18260"/>
<dbReference type="OrthoDB" id="5366025at2"/>
<keyword evidence="1" id="KW-0472">Membrane</keyword>
<keyword evidence="1" id="KW-1133">Transmembrane helix</keyword>
<feature type="transmembrane region" description="Helical" evidence="1">
    <location>
        <begin position="73"/>
        <end position="94"/>
    </location>
</feature>
<organism evidence="2 3">
    <name type="scientific">Pigmentiphaga aceris</name>
    <dbReference type="NCBI Taxonomy" id="1940612"/>
    <lineage>
        <taxon>Bacteria</taxon>
        <taxon>Pseudomonadati</taxon>
        <taxon>Pseudomonadota</taxon>
        <taxon>Betaproteobacteria</taxon>
        <taxon>Burkholderiales</taxon>
        <taxon>Alcaligenaceae</taxon>
        <taxon>Pigmentiphaga</taxon>
    </lineage>
</organism>
<name>A0A5C0B434_9BURK</name>
<protein>
    <submittedName>
        <fullName evidence="2">DUF3325 domain-containing protein</fullName>
    </submittedName>
</protein>
<feature type="transmembrane region" description="Helical" evidence="1">
    <location>
        <begin position="6"/>
        <end position="26"/>
    </location>
</feature>
<dbReference type="Proteomes" id="UP000325161">
    <property type="component" value="Chromosome"/>
</dbReference>
<sequence length="144" mass="16083">MMAGSSLWLNLSIASICLIGFFLLALASARQGEQLLHRPARPIERMAFHAGGWSLLTLALVLCFWGWGWSIGMVAWLGWLCKASATLVFALPRWTETRKAKPMPATVLPLPRSRLWRALVLMLLISGPLIFAWMLHVAPFIKNS</sequence>
<evidence type="ECO:0000256" key="1">
    <source>
        <dbReference type="SAM" id="Phobius"/>
    </source>
</evidence>
<dbReference type="InterPro" id="IPR021762">
    <property type="entry name" value="DUF3325"/>
</dbReference>
<keyword evidence="1" id="KW-0812">Transmembrane</keyword>
<feature type="transmembrane region" description="Helical" evidence="1">
    <location>
        <begin position="47"/>
        <end position="67"/>
    </location>
</feature>
<accession>A0A5C0B434</accession>